<dbReference type="GO" id="GO:0005524">
    <property type="term" value="F:ATP binding"/>
    <property type="evidence" value="ECO:0007669"/>
    <property type="project" value="UniProtKB-UniRule"/>
</dbReference>
<dbReference type="GeneID" id="85362015"/>
<gene>
    <name evidence="8" type="ORF">EV420DRAFT_1650545</name>
</gene>
<dbReference type="InterPro" id="IPR014017">
    <property type="entry name" value="DNA_helicase_UvrD-like_C"/>
</dbReference>
<evidence type="ECO:0000256" key="1">
    <source>
        <dbReference type="ARBA" id="ARBA00022741"/>
    </source>
</evidence>
<feature type="region of interest" description="Disordered" evidence="6">
    <location>
        <begin position="146"/>
        <end position="167"/>
    </location>
</feature>
<dbReference type="PROSITE" id="PS51198">
    <property type="entry name" value="UVRD_HELICASE_ATP_BIND"/>
    <property type="match status" value="1"/>
</dbReference>
<proteinExistence type="predicted"/>
<dbReference type="SUPFAM" id="SSF48452">
    <property type="entry name" value="TPR-like"/>
    <property type="match status" value="1"/>
</dbReference>
<evidence type="ECO:0000256" key="5">
    <source>
        <dbReference type="PROSITE-ProRule" id="PRU00560"/>
    </source>
</evidence>
<dbReference type="SUPFAM" id="SSF52540">
    <property type="entry name" value="P-loop containing nucleoside triphosphate hydrolases"/>
    <property type="match status" value="1"/>
</dbReference>
<feature type="region of interest" description="Disordered" evidence="6">
    <location>
        <begin position="2118"/>
        <end position="2150"/>
    </location>
</feature>
<sequence length="2361" mass="268992">MPRKHIYRSDLFSSEQLASRDVLDSALEELKSLLTKDNFKHVFQELIDNETSRILLLVLSCSYIFTALSETTPLISWLLESFPSEAATYDGTVHYRAISCLSTELLSSSFVEDRELCTRYHELAQITPEVLKYLVSVLHPIDTGSEYHNRKGKAKQSQRRPQQVKREDGATTLVERYFDILNVDMRKTSSDASVLADRVLQSQKDILQFYLELLSHPEVSVSLKERCITYVSPIEQKNASGALYFDTAEGFGEWTVIISTNADNFLRSAHKKDLSTFNVTVKKIKELSCGYFTDNNQKRLSGSVTEVPVFKAKASRNLRLVYQIDVIPDDDREQQAIKIFGIYTHDQMDNRLWSSISTQLRKKGKEYRQRCVVRKRADQASKDTFIPAIFPPLPEVSPSEIEGMPDIRPDETVQVSSTFFIPSNQSPTIPLRLIQDLLSKNTSHFRSTQEKRIIEHPKSCYVIGRSGTGKTTTMLFKMLLIERTFQLMESNLPRPRQVFVTKSRMLAKKVQEYFAKLAGSLEMASHSSADIANLRRAPQYQDDLGLIDADDIVDWRTDLPAKYSELEERHFPLFITFDGLCDMLEADMSTQTLTDTRRTGIKRQMGIITFESFCESYWSHFPEPLIKGLDPALVFSEIIGNASIFYIKELDLSICLGVIKGSAETLSEKKHHLSKDTYLDLSTRGQSTFADQRCEVYELFELYMRKKKLRGEHDTGDRTHRILKHFAEHGIPRQGLDHLYVDEVQDNMLIDTMVLRALCNNADGLFWAGDTAQTISIGSSFRFNALKAFQWNIEDQYRKKHRPGASRKQPPEMFQLAVNYRSHAGIVDCAHSIIELITTFWADSIDRLSPEMGIVDGVKPIFFNNEDRAQLEQFIFRDGGDPIEFGAQQCIIVRNEMARERLRQKVGEIGLILTVYESKGLEFNDVLLYDFFADSPASLAQWRVVMNAIKQSKHGRPPPQFDHIRHASICHELKSLYVAITRARANIWIADGSEMGEPMRIFWTNKDLINNYTPGSNAPCLASSSTPEEWAAEGHELFNAKHFSQARHCYDKAKLPFLASVADAYDSRAKARKVIEAAVSFKKCASKARSKDSMTYLRISGECFEQADQKDRAAEMFFQAKEYTHAAELYRDIGKFDEAVEIVKAHEGEMSSKVVGTVIKLARLAYFSNRQMTKARELFQSVEEEVEYLEERDLDVALADLLEKEGRLSKAAELHYSEGRKEEAIELFLGQTKNKDALRRAQECILEELWHRISFGVDPNVIRSDPAVLRLMHFASRLDRTSMEQTKAAELSMFIAIMRDPPRLRELGLQFHTMRRSSAALLCLDQYFFRPLRIQNMALVDAVQELSLFYTYAGLLSAAAFRMDPCRDVAAAALFGFRRIAENEFLVAQNTWLHSAVLELQPRNVIRDSDFNLRLSVLEFHGLFREALRRHLEQKIAAENDECARSKAFLPCLVFAVSGSCRRSECPEAHVSPSAIDPGYYNMRVRLHLQQILIVQLLRENAHADMEYRGTKFWLNRLYDALYPPHHTFGSISHLALSTIPEASKALNVVKYWVRTVVYGRGFHPQKNFLMDVMRTATLAFTFDRSQVGYLRNAAYLREKHPSFMYIRRGNVFTPRDLLNSMSGYYTWSLTAGFLFVEHVVKQRLPINIGDLCDFVDFLCSSVILCGRRSGMALSPNATVPRSWLLRFVSYDFPYFNEGMQTNYYRILLEPMRDLLEQLRAGQSCEHLLYGTGRNLSNVPYRVRQVFIARIFKAICLLGYNIGDAFLRSDIRQKILSFRQERSPLYNRYINAAGHSWDELARAIRRSLKYNTMDEMIHLVHRSRAPVKKPALLGVRQLVYSDFTDIQVQLGLTVSASVQTTSPHIEVSEQEELKRDVEEEEMEDIQEAEATEETVGDDAVAVDAIPAQDMTTPDPTKREIAAASLIQRVYKKVLDHRRGIAKRGTAGLHAQIYASCTKEVSRLGDNPGLYVRLFLGPLPHILVCLETVRIDTLSQSKSTKDKLKECCYNEYDALDDLLTQTNKANKTAVKLQKLLSTDSVFHKHRDIKELQKLVAEANHLISSLPFETSSDLSDDLHLAVRAIVTERSSAGPTEREIAAASLIQRVYRKVLRHRRGVAERGTAGLQEPDGNANEEKETENTQEAEAVEKTAGEDVVAVDTIPAQDMTNPEPTEREIAAASLIQRVYKKVLRHRRGVAERGTAGLHAQIYASCIKEVSQLGNNPGLYLRLFLGPLPHILVCLETVRIDTLSQKKKTKDRLKECSHSEYNALDDLLTQTNKANKTAVKLQMHLNPDSVFHKRCDGKELRKLVEEANRLVSSLPFEISSDLSDDLHLAVKGIVTKHSYAGRHTKPKLNVDDLYY</sequence>
<evidence type="ECO:0000256" key="2">
    <source>
        <dbReference type="ARBA" id="ARBA00022801"/>
    </source>
</evidence>
<keyword evidence="9" id="KW-1185">Reference proteome</keyword>
<dbReference type="PANTHER" id="PTHR21529:SF4">
    <property type="entry name" value="TPR AND ANKYRIN REPEAT-CONTAINING PROTEIN 1"/>
    <property type="match status" value="1"/>
</dbReference>
<evidence type="ECO:0000256" key="6">
    <source>
        <dbReference type="SAM" id="MobiDB-lite"/>
    </source>
</evidence>
<dbReference type="Proteomes" id="UP001175211">
    <property type="component" value="Unassembled WGS sequence"/>
</dbReference>
<dbReference type="Gene3D" id="1.25.40.10">
    <property type="entry name" value="Tetratricopeptide repeat domain"/>
    <property type="match status" value="1"/>
</dbReference>
<organism evidence="8 9">
    <name type="scientific">Armillaria tabescens</name>
    <name type="common">Ringless honey mushroom</name>
    <name type="synonym">Agaricus tabescens</name>
    <dbReference type="NCBI Taxonomy" id="1929756"/>
    <lineage>
        <taxon>Eukaryota</taxon>
        <taxon>Fungi</taxon>
        <taxon>Dikarya</taxon>
        <taxon>Basidiomycota</taxon>
        <taxon>Agaricomycotina</taxon>
        <taxon>Agaricomycetes</taxon>
        <taxon>Agaricomycetidae</taxon>
        <taxon>Agaricales</taxon>
        <taxon>Marasmiineae</taxon>
        <taxon>Physalacriaceae</taxon>
        <taxon>Desarmillaria</taxon>
    </lineage>
</organism>
<name>A0AA39JEC1_ARMTA</name>
<comment type="caution">
    <text evidence="8">The sequence shown here is derived from an EMBL/GenBank/DDBJ whole genome shotgun (WGS) entry which is preliminary data.</text>
</comment>
<dbReference type="EMBL" id="JAUEPS010000077">
    <property type="protein sequence ID" value="KAK0440415.1"/>
    <property type="molecule type" value="Genomic_DNA"/>
</dbReference>
<evidence type="ECO:0000256" key="3">
    <source>
        <dbReference type="ARBA" id="ARBA00022806"/>
    </source>
</evidence>
<dbReference type="InterPro" id="IPR014016">
    <property type="entry name" value="UvrD-like_ATP-bd"/>
</dbReference>
<dbReference type="RefSeq" id="XP_060323576.1">
    <property type="nucleotide sequence ID" value="XM_060478467.1"/>
</dbReference>
<dbReference type="InterPro" id="IPR039904">
    <property type="entry name" value="TRANK1"/>
</dbReference>
<keyword evidence="4 5" id="KW-0067">ATP-binding</keyword>
<dbReference type="Gene3D" id="3.40.50.300">
    <property type="entry name" value="P-loop containing nucleotide triphosphate hydrolases"/>
    <property type="match status" value="2"/>
</dbReference>
<evidence type="ECO:0000313" key="9">
    <source>
        <dbReference type="Proteomes" id="UP001175211"/>
    </source>
</evidence>
<keyword evidence="2 5" id="KW-0378">Hydrolase</keyword>
<keyword evidence="3 5" id="KW-0347">Helicase</keyword>
<reference evidence="8" key="1">
    <citation type="submission" date="2023-06" db="EMBL/GenBank/DDBJ databases">
        <authorList>
            <consortium name="Lawrence Berkeley National Laboratory"/>
            <person name="Ahrendt S."/>
            <person name="Sahu N."/>
            <person name="Indic B."/>
            <person name="Wong-Bajracharya J."/>
            <person name="Merenyi Z."/>
            <person name="Ke H.-M."/>
            <person name="Monk M."/>
            <person name="Kocsube S."/>
            <person name="Drula E."/>
            <person name="Lipzen A."/>
            <person name="Balint B."/>
            <person name="Henrissat B."/>
            <person name="Andreopoulos B."/>
            <person name="Martin F.M."/>
            <person name="Harder C.B."/>
            <person name="Rigling D."/>
            <person name="Ford K.L."/>
            <person name="Foster G.D."/>
            <person name="Pangilinan J."/>
            <person name="Papanicolaou A."/>
            <person name="Barry K."/>
            <person name="LaButti K."/>
            <person name="Viragh M."/>
            <person name="Koriabine M."/>
            <person name="Yan M."/>
            <person name="Riley R."/>
            <person name="Champramary S."/>
            <person name="Plett K.L."/>
            <person name="Tsai I.J."/>
            <person name="Slot J."/>
            <person name="Sipos G."/>
            <person name="Plett J."/>
            <person name="Nagy L.G."/>
            <person name="Grigoriev I.V."/>
        </authorList>
    </citation>
    <scope>NUCLEOTIDE SEQUENCE</scope>
    <source>
        <strain evidence="8">CCBAS 213</strain>
    </source>
</reference>
<dbReference type="InterPro" id="IPR011990">
    <property type="entry name" value="TPR-like_helical_dom_sf"/>
</dbReference>
<evidence type="ECO:0000259" key="7">
    <source>
        <dbReference type="PROSITE" id="PS51198"/>
    </source>
</evidence>
<feature type="binding site" evidence="5">
    <location>
        <begin position="464"/>
        <end position="471"/>
    </location>
    <ligand>
        <name>ATP</name>
        <dbReference type="ChEBI" id="CHEBI:30616"/>
    </ligand>
</feature>
<accession>A0AA39JEC1</accession>
<dbReference type="InterPro" id="IPR027417">
    <property type="entry name" value="P-loop_NTPase"/>
</dbReference>
<dbReference type="Pfam" id="PF13361">
    <property type="entry name" value="UvrD_C"/>
    <property type="match status" value="1"/>
</dbReference>
<feature type="domain" description="UvrD-like helicase ATP-binding" evidence="7">
    <location>
        <begin position="443"/>
        <end position="823"/>
    </location>
</feature>
<dbReference type="GO" id="GO:0004386">
    <property type="term" value="F:helicase activity"/>
    <property type="evidence" value="ECO:0007669"/>
    <property type="project" value="UniProtKB-UniRule"/>
</dbReference>
<protein>
    <recommendedName>
        <fullName evidence="7">UvrD-like helicase ATP-binding domain-containing protein</fullName>
    </recommendedName>
</protein>
<evidence type="ECO:0000313" key="8">
    <source>
        <dbReference type="EMBL" id="KAK0440415.1"/>
    </source>
</evidence>
<evidence type="ECO:0000256" key="4">
    <source>
        <dbReference type="ARBA" id="ARBA00022840"/>
    </source>
</evidence>
<dbReference type="PANTHER" id="PTHR21529">
    <property type="entry name" value="MAMMARY TURMOR VIRUS RECEPTOR HOMOLOG 1, 2 MTVR1, 2"/>
    <property type="match status" value="1"/>
</dbReference>
<dbReference type="GO" id="GO:0016787">
    <property type="term" value="F:hydrolase activity"/>
    <property type="evidence" value="ECO:0007669"/>
    <property type="project" value="UniProtKB-UniRule"/>
</dbReference>
<keyword evidence="1 5" id="KW-0547">Nucleotide-binding</keyword>
<dbReference type="Pfam" id="PF00580">
    <property type="entry name" value="UvrD-helicase"/>
    <property type="match status" value="1"/>
</dbReference>